<evidence type="ECO:0000313" key="5">
    <source>
        <dbReference type="Proteomes" id="UP000683360"/>
    </source>
</evidence>
<accession>A0A8S3QGY4</accession>
<evidence type="ECO:0000256" key="3">
    <source>
        <dbReference type="PROSITE-ProRule" id="PRU00023"/>
    </source>
</evidence>
<dbReference type="PROSITE" id="PS50088">
    <property type="entry name" value="ANK_REPEAT"/>
    <property type="match status" value="2"/>
</dbReference>
<organism evidence="4 5">
    <name type="scientific">Mytilus edulis</name>
    <name type="common">Blue mussel</name>
    <dbReference type="NCBI Taxonomy" id="6550"/>
    <lineage>
        <taxon>Eukaryota</taxon>
        <taxon>Metazoa</taxon>
        <taxon>Spiralia</taxon>
        <taxon>Lophotrochozoa</taxon>
        <taxon>Mollusca</taxon>
        <taxon>Bivalvia</taxon>
        <taxon>Autobranchia</taxon>
        <taxon>Pteriomorphia</taxon>
        <taxon>Mytilida</taxon>
        <taxon>Mytiloidea</taxon>
        <taxon>Mytilidae</taxon>
        <taxon>Mytilinae</taxon>
        <taxon>Mytilus</taxon>
    </lineage>
</organism>
<keyword evidence="1" id="KW-0677">Repeat</keyword>
<comment type="caution">
    <text evidence="4">The sequence shown here is derived from an EMBL/GenBank/DDBJ whole genome shotgun (WGS) entry which is preliminary data.</text>
</comment>
<dbReference type="PANTHER" id="PTHR24123:SF33">
    <property type="entry name" value="PROTEIN HOS4"/>
    <property type="match status" value="1"/>
</dbReference>
<dbReference type="InterPro" id="IPR051165">
    <property type="entry name" value="Multifunctional_ANK_Repeat"/>
</dbReference>
<gene>
    <name evidence="4" type="ORF">MEDL_8113</name>
</gene>
<keyword evidence="5" id="KW-1185">Reference proteome</keyword>
<dbReference type="OrthoDB" id="194358at2759"/>
<dbReference type="AlphaFoldDB" id="A0A8S3QGY4"/>
<dbReference type="Pfam" id="PF12796">
    <property type="entry name" value="Ank_2"/>
    <property type="match status" value="1"/>
</dbReference>
<sequence>MSKLLVSNGYTDKLINFNETMAYYAHKFGLYEKIEILRRYGIDIKKRYKCRYIPMILADIGGNDDISANLQYQMCNNYLRSHTNILNECIRIVYPPVDNVPARKWEHETSDIGTLGQYTDLFQACMYGDMKSPIHRTLQFNVFFQPSVPYASVWFEQTPLLLAIRRGHTEVSKFLLRHGANVNLTFEEWKIKEDISLSTTIVYGYTPLGASVDTVGNFGRTLLHTSCRDGSYEIVKILIDKGANINASDIYGATPLMACFSQNIEHTHAEEDFFLEQRDDYFLYKYDINQPFENYHDQLQKEYAYEQFIYYRHDLGSIYKLLTDDHHKVIQLLIENGAEICKTDETHRTALSIAKKIGDKKLT</sequence>
<keyword evidence="2 3" id="KW-0040">ANK repeat</keyword>
<dbReference type="EMBL" id="CAJPWZ010000458">
    <property type="protein sequence ID" value="CAG2193039.1"/>
    <property type="molecule type" value="Genomic_DNA"/>
</dbReference>
<feature type="repeat" description="ANK" evidence="3">
    <location>
        <begin position="155"/>
        <end position="187"/>
    </location>
</feature>
<dbReference type="Proteomes" id="UP000683360">
    <property type="component" value="Unassembled WGS sequence"/>
</dbReference>
<feature type="repeat" description="ANK" evidence="3">
    <location>
        <begin position="218"/>
        <end position="250"/>
    </location>
</feature>
<reference evidence="4" key="1">
    <citation type="submission" date="2021-03" db="EMBL/GenBank/DDBJ databases">
        <authorList>
            <person name="Bekaert M."/>
        </authorList>
    </citation>
    <scope>NUCLEOTIDE SEQUENCE</scope>
</reference>
<dbReference type="Pfam" id="PF00023">
    <property type="entry name" value="Ank"/>
    <property type="match status" value="1"/>
</dbReference>
<dbReference type="SUPFAM" id="SSF48403">
    <property type="entry name" value="Ankyrin repeat"/>
    <property type="match status" value="1"/>
</dbReference>
<evidence type="ECO:0000256" key="1">
    <source>
        <dbReference type="ARBA" id="ARBA00022737"/>
    </source>
</evidence>
<evidence type="ECO:0000313" key="4">
    <source>
        <dbReference type="EMBL" id="CAG2193039.1"/>
    </source>
</evidence>
<protein>
    <submittedName>
        <fullName evidence="4">ASB3</fullName>
    </submittedName>
</protein>
<evidence type="ECO:0000256" key="2">
    <source>
        <dbReference type="ARBA" id="ARBA00023043"/>
    </source>
</evidence>
<dbReference type="SMART" id="SM00248">
    <property type="entry name" value="ANK"/>
    <property type="match status" value="4"/>
</dbReference>
<dbReference type="Gene3D" id="1.25.40.20">
    <property type="entry name" value="Ankyrin repeat-containing domain"/>
    <property type="match status" value="2"/>
</dbReference>
<dbReference type="InterPro" id="IPR036770">
    <property type="entry name" value="Ankyrin_rpt-contain_sf"/>
</dbReference>
<proteinExistence type="predicted"/>
<dbReference type="PROSITE" id="PS50297">
    <property type="entry name" value="ANK_REP_REGION"/>
    <property type="match status" value="2"/>
</dbReference>
<dbReference type="PRINTS" id="PR01415">
    <property type="entry name" value="ANKYRIN"/>
</dbReference>
<dbReference type="InterPro" id="IPR002110">
    <property type="entry name" value="Ankyrin_rpt"/>
</dbReference>
<dbReference type="PANTHER" id="PTHR24123">
    <property type="entry name" value="ANKYRIN REPEAT-CONTAINING"/>
    <property type="match status" value="1"/>
</dbReference>
<name>A0A8S3QGY4_MYTED</name>